<dbReference type="PANTHER" id="PTHR48090">
    <property type="entry name" value="UNDECAPRENYL-PHOSPHATE 4-DEOXY-4-FORMAMIDO-L-ARABINOSE TRANSFERASE-RELATED"/>
    <property type="match status" value="1"/>
</dbReference>
<comment type="caution">
    <text evidence="2">The sequence shown here is derived from an EMBL/GenBank/DDBJ whole genome shotgun (WGS) entry which is preliminary data.</text>
</comment>
<reference evidence="2 3" key="1">
    <citation type="journal article" date="2014" name="Int. J. Syst. Evol. Microbiol.">
        <title>Complete genome sequence of Corynebacterium casei LMG S-19264T (=DSM 44701T), isolated from a smear-ripened cheese.</title>
        <authorList>
            <consortium name="US DOE Joint Genome Institute (JGI-PGF)"/>
            <person name="Walter F."/>
            <person name="Albersmeier A."/>
            <person name="Kalinowski J."/>
            <person name="Ruckert C."/>
        </authorList>
    </citation>
    <scope>NUCLEOTIDE SEQUENCE [LARGE SCALE GENOMIC DNA]</scope>
    <source>
        <strain evidence="2 3">CGMCC 1.15286</strain>
    </source>
</reference>
<accession>A0A917LRM6</accession>
<dbReference type="InterPro" id="IPR001173">
    <property type="entry name" value="Glyco_trans_2-like"/>
</dbReference>
<dbReference type="EMBL" id="BMHY01000001">
    <property type="protein sequence ID" value="GGG51624.1"/>
    <property type="molecule type" value="Genomic_DNA"/>
</dbReference>
<evidence type="ECO:0000259" key="1">
    <source>
        <dbReference type="Pfam" id="PF00535"/>
    </source>
</evidence>
<sequence>MKRASRNKDTAPVPATDAQPLVSVIIPVMNERATIRRVIREAARVHPRTEIIVVANGSTDGSAAIASRMGAKVLQFAKPLGHDVGRSVGASAAKGDILLFIDGDMVIPAAKLRPFIRSVMGGVDAALNDYSGPVRKQVVHSVVLAKHALNAVLQRPDLKGVSFTAVPHAISRRCLQAIGAEALSVPPLAHAKAVKHGLNVAAVYPVNVGKINKPRRRREKHNPLERLIIGDHLEAVHWLISQTDERGGYKDLFRNREMIF</sequence>
<name>A0A917LRM6_9BACL</name>
<dbReference type="Proteomes" id="UP000600247">
    <property type="component" value="Unassembled WGS sequence"/>
</dbReference>
<dbReference type="SUPFAM" id="SSF53448">
    <property type="entry name" value="Nucleotide-diphospho-sugar transferases"/>
    <property type="match status" value="1"/>
</dbReference>
<feature type="domain" description="Glycosyltransferase 2-like" evidence="1">
    <location>
        <begin position="23"/>
        <end position="120"/>
    </location>
</feature>
<dbReference type="Pfam" id="PF00535">
    <property type="entry name" value="Glycos_transf_2"/>
    <property type="match status" value="1"/>
</dbReference>
<dbReference type="RefSeq" id="WP_188886943.1">
    <property type="nucleotide sequence ID" value="NZ_BMHY01000001.1"/>
</dbReference>
<evidence type="ECO:0000313" key="2">
    <source>
        <dbReference type="EMBL" id="GGG51624.1"/>
    </source>
</evidence>
<dbReference type="InterPro" id="IPR029044">
    <property type="entry name" value="Nucleotide-diphossugar_trans"/>
</dbReference>
<dbReference type="Gene3D" id="3.90.550.10">
    <property type="entry name" value="Spore Coat Polysaccharide Biosynthesis Protein SpsA, Chain A"/>
    <property type="match status" value="1"/>
</dbReference>
<keyword evidence="3" id="KW-1185">Reference proteome</keyword>
<dbReference type="AlphaFoldDB" id="A0A917LRM6"/>
<organism evidence="2 3">
    <name type="scientific">Paenibacillus radicis</name>
    <name type="common">ex Gao et al. 2016</name>
    <dbReference type="NCBI Taxonomy" id="1737354"/>
    <lineage>
        <taxon>Bacteria</taxon>
        <taxon>Bacillati</taxon>
        <taxon>Bacillota</taxon>
        <taxon>Bacilli</taxon>
        <taxon>Bacillales</taxon>
        <taxon>Paenibacillaceae</taxon>
        <taxon>Paenibacillus</taxon>
    </lineage>
</organism>
<proteinExistence type="predicted"/>
<protein>
    <recommendedName>
        <fullName evidence="1">Glycosyltransferase 2-like domain-containing protein</fullName>
    </recommendedName>
</protein>
<dbReference type="InterPro" id="IPR050256">
    <property type="entry name" value="Glycosyltransferase_2"/>
</dbReference>
<evidence type="ECO:0000313" key="3">
    <source>
        <dbReference type="Proteomes" id="UP000600247"/>
    </source>
</evidence>
<gene>
    <name evidence="2" type="ORF">GCM10010918_00410</name>
</gene>
<dbReference type="PANTHER" id="PTHR48090:SF7">
    <property type="entry name" value="RFBJ PROTEIN"/>
    <property type="match status" value="1"/>
</dbReference>